<dbReference type="PANTHER" id="PTHR43428">
    <property type="entry name" value="ARSENATE REDUCTASE"/>
    <property type="match status" value="1"/>
</dbReference>
<dbReference type="EMBL" id="OBEN01000001">
    <property type="protein sequence ID" value="SNZ10919.1"/>
    <property type="molecule type" value="Genomic_DNA"/>
</dbReference>
<protein>
    <submittedName>
        <fullName evidence="3">Arsenate reductase</fullName>
    </submittedName>
</protein>
<dbReference type="SMART" id="SM00226">
    <property type="entry name" value="LMWPc"/>
    <property type="match status" value="1"/>
</dbReference>
<sequence length="133" mass="14902">MKIAFICTGNSARSQMAEGYAKYFARLYRKQVEVYSAGSFPSSSVHPLAVKVMQEEGIDISSQYPKTIESIPYKELDMIITLCGGASENCPYVPGTVRYHWGLEDPAKEGTIEAFRKARDQIKQKVEDLIKSL</sequence>
<dbReference type="GO" id="GO:0046685">
    <property type="term" value="P:response to arsenic-containing substance"/>
    <property type="evidence" value="ECO:0007669"/>
    <property type="project" value="UniProtKB-KW"/>
</dbReference>
<keyword evidence="4" id="KW-1185">Reference proteome</keyword>
<keyword evidence="1" id="KW-0059">Arsenical resistance</keyword>
<dbReference type="Pfam" id="PF01451">
    <property type="entry name" value="LMWPc"/>
    <property type="match status" value="1"/>
</dbReference>
<gene>
    <name evidence="3" type="ORF">SAMN06265353_0089</name>
</gene>
<dbReference type="AlphaFoldDB" id="A0A285NN93"/>
<dbReference type="RefSeq" id="WP_096599969.1">
    <property type="nucleotide sequence ID" value="NZ_OBEN01000001.1"/>
</dbReference>
<evidence type="ECO:0000313" key="3">
    <source>
        <dbReference type="EMBL" id="SNZ10919.1"/>
    </source>
</evidence>
<dbReference type="PANTHER" id="PTHR43428:SF1">
    <property type="entry name" value="ARSENATE REDUCTASE"/>
    <property type="match status" value="1"/>
</dbReference>
<dbReference type="CDD" id="cd16345">
    <property type="entry name" value="LMWP_ArsC"/>
    <property type="match status" value="1"/>
</dbReference>
<feature type="domain" description="Phosphotyrosine protein phosphatase I" evidence="2">
    <location>
        <begin position="1"/>
        <end position="132"/>
    </location>
</feature>
<organism evidence="3 4">
    <name type="scientific">Hydrogenobacter hydrogenophilus</name>
    <dbReference type="NCBI Taxonomy" id="35835"/>
    <lineage>
        <taxon>Bacteria</taxon>
        <taxon>Pseudomonadati</taxon>
        <taxon>Aquificota</taxon>
        <taxon>Aquificia</taxon>
        <taxon>Aquificales</taxon>
        <taxon>Aquificaceae</taxon>
        <taxon>Hydrogenobacter</taxon>
    </lineage>
</organism>
<reference evidence="4" key="1">
    <citation type="submission" date="2017-09" db="EMBL/GenBank/DDBJ databases">
        <authorList>
            <person name="Varghese N."/>
            <person name="Submissions S."/>
        </authorList>
    </citation>
    <scope>NUCLEOTIDE SEQUENCE [LARGE SCALE GENOMIC DNA]</scope>
    <source>
        <strain evidence="4">DSM 2913</strain>
    </source>
</reference>
<evidence type="ECO:0000313" key="4">
    <source>
        <dbReference type="Proteomes" id="UP000218627"/>
    </source>
</evidence>
<dbReference type="Gene3D" id="3.40.50.2300">
    <property type="match status" value="1"/>
</dbReference>
<dbReference type="SUPFAM" id="SSF52788">
    <property type="entry name" value="Phosphotyrosine protein phosphatases I"/>
    <property type="match status" value="1"/>
</dbReference>
<evidence type="ECO:0000259" key="2">
    <source>
        <dbReference type="SMART" id="SM00226"/>
    </source>
</evidence>
<dbReference type="InterPro" id="IPR023485">
    <property type="entry name" value="Ptyr_pPase"/>
</dbReference>
<accession>A0A285NN93</accession>
<dbReference type="OrthoDB" id="9784339at2"/>
<evidence type="ECO:0000256" key="1">
    <source>
        <dbReference type="ARBA" id="ARBA00022849"/>
    </source>
</evidence>
<dbReference type="Proteomes" id="UP000218627">
    <property type="component" value="Unassembled WGS sequence"/>
</dbReference>
<dbReference type="InterPro" id="IPR036196">
    <property type="entry name" value="Ptyr_pPase_sf"/>
</dbReference>
<name>A0A285NN93_9AQUI</name>
<proteinExistence type="predicted"/>